<sequence>MLRRVSLTCTFTMA</sequence>
<evidence type="ECO:0000313" key="2">
    <source>
        <dbReference type="Proteomes" id="UP001371456"/>
    </source>
</evidence>
<keyword evidence="2" id="KW-1185">Reference proteome</keyword>
<dbReference type="Proteomes" id="UP001371456">
    <property type="component" value="Unassembled WGS sequence"/>
</dbReference>
<reference evidence="1 2" key="1">
    <citation type="submission" date="2024-02" db="EMBL/GenBank/DDBJ databases">
        <title>de novo genome assembly of Solanum bulbocastanum strain 11H21.</title>
        <authorList>
            <person name="Hosaka A.J."/>
        </authorList>
    </citation>
    <scope>NUCLEOTIDE SEQUENCE [LARGE SCALE GENOMIC DNA]</scope>
    <source>
        <tissue evidence="1">Young leaves</tissue>
    </source>
</reference>
<comment type="caution">
    <text evidence="1">The sequence shown here is derived from an EMBL/GenBank/DDBJ whole genome shotgun (WGS) entry which is preliminary data.</text>
</comment>
<gene>
    <name evidence="1" type="ORF">RDI58_004349</name>
</gene>
<accession>A0AAN8YPW2</accession>
<protein>
    <submittedName>
        <fullName evidence="1">Uncharacterized protein</fullName>
    </submittedName>
</protein>
<dbReference type="EMBL" id="JBANQN010000002">
    <property type="protein sequence ID" value="KAK6796648.1"/>
    <property type="molecule type" value="Genomic_DNA"/>
</dbReference>
<name>A0AAN8YPW2_SOLBU</name>
<proteinExistence type="predicted"/>
<organism evidence="1 2">
    <name type="scientific">Solanum bulbocastanum</name>
    <name type="common">Wild potato</name>
    <dbReference type="NCBI Taxonomy" id="147425"/>
    <lineage>
        <taxon>Eukaryota</taxon>
        <taxon>Viridiplantae</taxon>
        <taxon>Streptophyta</taxon>
        <taxon>Embryophyta</taxon>
        <taxon>Tracheophyta</taxon>
        <taxon>Spermatophyta</taxon>
        <taxon>Magnoliopsida</taxon>
        <taxon>eudicotyledons</taxon>
        <taxon>Gunneridae</taxon>
        <taxon>Pentapetalae</taxon>
        <taxon>asterids</taxon>
        <taxon>lamiids</taxon>
        <taxon>Solanales</taxon>
        <taxon>Solanaceae</taxon>
        <taxon>Solanoideae</taxon>
        <taxon>Solaneae</taxon>
        <taxon>Solanum</taxon>
    </lineage>
</organism>
<evidence type="ECO:0000313" key="1">
    <source>
        <dbReference type="EMBL" id="KAK6796648.1"/>
    </source>
</evidence>